<comment type="similarity">
    <text evidence="2">Belongs to the OmpP1/FadL family.</text>
</comment>
<comment type="subcellular location">
    <subcellularLocation>
        <location evidence="1">Cell outer membrane</location>
        <topology evidence="1">Multi-pass membrane protein</topology>
    </subcellularLocation>
</comment>
<dbReference type="SUPFAM" id="SSF56935">
    <property type="entry name" value="Porins"/>
    <property type="match status" value="1"/>
</dbReference>
<feature type="chain" id="PRO_5047102592" evidence="8">
    <location>
        <begin position="22"/>
        <end position="406"/>
    </location>
</feature>
<organism evidence="9 10">
    <name type="scientific">Agarivorans aestuarii</name>
    <dbReference type="NCBI Taxonomy" id="1563703"/>
    <lineage>
        <taxon>Bacteria</taxon>
        <taxon>Pseudomonadati</taxon>
        <taxon>Pseudomonadota</taxon>
        <taxon>Gammaproteobacteria</taxon>
        <taxon>Alteromonadales</taxon>
        <taxon>Alteromonadaceae</taxon>
        <taxon>Agarivorans</taxon>
    </lineage>
</organism>
<keyword evidence="6" id="KW-0472">Membrane</keyword>
<evidence type="ECO:0000256" key="8">
    <source>
        <dbReference type="SAM" id="SignalP"/>
    </source>
</evidence>
<dbReference type="RefSeq" id="WP_329774076.1">
    <property type="nucleotide sequence ID" value="NZ_JAYDYW010000004.1"/>
</dbReference>
<keyword evidence="4" id="KW-0812">Transmembrane</keyword>
<dbReference type="Gene3D" id="2.40.160.60">
    <property type="entry name" value="Outer membrane protein transport protein (OMPP1/FadL/TodX)"/>
    <property type="match status" value="1"/>
</dbReference>
<evidence type="ECO:0000256" key="2">
    <source>
        <dbReference type="ARBA" id="ARBA00008163"/>
    </source>
</evidence>
<evidence type="ECO:0000313" key="9">
    <source>
        <dbReference type="EMBL" id="MEE1672625.1"/>
    </source>
</evidence>
<proteinExistence type="inferred from homology"/>
<gene>
    <name evidence="9" type="ORF">SNR37_002028</name>
</gene>
<dbReference type="PANTHER" id="PTHR35093">
    <property type="entry name" value="OUTER MEMBRANE PROTEIN NMB0088-RELATED"/>
    <property type="match status" value="1"/>
</dbReference>
<sequence length="406" mass="43738">MKFKNLLLLASASLLVTKAYAGAYMFPELGMMSISTAGAGAQAVAEGAETAFANPAAMTELSSTAVAFNLQGMVSNINYTDSGSTGLFAGGDSSTKAGTAMPVASFYVVTPLSDKWSAGLAFASAGGSIIDYGSQFSGSLLLQDAQLTTVQLNPSIAYQVKGNWSLGLGLVAEYGLLEQNFAGHEESLLPPLTAEGSSVEFGYTLSSLYKFNHNNRVGFTYRSELNHAMDGDISTSNNGSTSSVNIIMPATAIISGYHQLNSKPALLWSLGWSDFSKVSETAIALPNREAGIAREWQDTFSASVGMHYPLNQQWRLESGVYYETSPQDDPSLQYPDVPTGELWKLGLGASYEINQNWRMQMYYEYYYGGTPSIDYTLFEGSAAESTLKGDYEAAVHFFGVLFNYQF</sequence>
<evidence type="ECO:0000256" key="7">
    <source>
        <dbReference type="ARBA" id="ARBA00023237"/>
    </source>
</evidence>
<keyword evidence="7" id="KW-0998">Cell outer membrane</keyword>
<name>A0ABU7G2E5_9ALTE</name>
<evidence type="ECO:0000256" key="3">
    <source>
        <dbReference type="ARBA" id="ARBA00022452"/>
    </source>
</evidence>
<dbReference type="EMBL" id="JAYDYW010000004">
    <property type="protein sequence ID" value="MEE1672625.1"/>
    <property type="molecule type" value="Genomic_DNA"/>
</dbReference>
<reference evidence="9 10" key="2">
    <citation type="submission" date="2023-12" db="EMBL/GenBank/DDBJ databases">
        <authorList>
            <consortium name="Cladostephus spongiosus"/>
            <person name="Lorente B."/>
            <person name="Cabral C."/>
            <person name="Frias J."/>
            <person name="Faria J."/>
            <person name="Toubarro D."/>
        </authorList>
    </citation>
    <scope>NUCLEOTIDE SEQUENCE [LARGE SCALE GENOMIC DNA]</scope>
    <source>
        <strain evidence="9 10">ZMCS4</strain>
    </source>
</reference>
<dbReference type="InterPro" id="IPR005017">
    <property type="entry name" value="OMPP1/FadL/TodX"/>
</dbReference>
<evidence type="ECO:0000256" key="6">
    <source>
        <dbReference type="ARBA" id="ARBA00023136"/>
    </source>
</evidence>
<protein>
    <submittedName>
        <fullName evidence="9">Outer membrane protein transport protein</fullName>
    </submittedName>
</protein>
<evidence type="ECO:0000256" key="1">
    <source>
        <dbReference type="ARBA" id="ARBA00004571"/>
    </source>
</evidence>
<dbReference type="Proteomes" id="UP001310248">
    <property type="component" value="Unassembled WGS sequence"/>
</dbReference>
<dbReference type="Pfam" id="PF03349">
    <property type="entry name" value="Toluene_X"/>
    <property type="match status" value="1"/>
</dbReference>
<evidence type="ECO:0000256" key="5">
    <source>
        <dbReference type="ARBA" id="ARBA00022729"/>
    </source>
</evidence>
<accession>A0ABU7G2E5</accession>
<comment type="caution">
    <text evidence="9">The sequence shown here is derived from an EMBL/GenBank/DDBJ whole genome shotgun (WGS) entry which is preliminary data.</text>
</comment>
<feature type="signal peptide" evidence="8">
    <location>
        <begin position="1"/>
        <end position="21"/>
    </location>
</feature>
<reference evidence="10" key="1">
    <citation type="submission" date="2023-07" db="EMBL/GenBank/DDBJ databases">
        <title>Draft genome sequence of Agarivorans aestuarii strain ZMCS4, a CAZymes producing bacteria isolated from the marine brown algae Clodostephus spongiosus.</title>
        <authorList>
            <person name="Lorente B."/>
            <person name="Cabral C."/>
            <person name="Frias J."/>
            <person name="Faria J."/>
            <person name="Toubarro D."/>
        </authorList>
    </citation>
    <scope>NUCLEOTIDE SEQUENCE [LARGE SCALE GENOMIC DNA]</scope>
    <source>
        <strain evidence="10">ZMCS4</strain>
    </source>
</reference>
<keyword evidence="3" id="KW-1134">Transmembrane beta strand</keyword>
<keyword evidence="10" id="KW-1185">Reference proteome</keyword>
<evidence type="ECO:0000313" key="10">
    <source>
        <dbReference type="Proteomes" id="UP001310248"/>
    </source>
</evidence>
<keyword evidence="5 8" id="KW-0732">Signal</keyword>
<evidence type="ECO:0000256" key="4">
    <source>
        <dbReference type="ARBA" id="ARBA00022692"/>
    </source>
</evidence>
<dbReference type="PANTHER" id="PTHR35093:SF8">
    <property type="entry name" value="OUTER MEMBRANE PROTEIN NMB0088-RELATED"/>
    <property type="match status" value="1"/>
</dbReference>